<keyword evidence="1" id="KW-0732">Signal</keyword>
<dbReference type="Pfam" id="PF14060">
    <property type="entry name" value="DUF4252"/>
    <property type="match status" value="1"/>
</dbReference>
<dbReference type="AlphaFoldDB" id="A0A507ZPB2"/>
<evidence type="ECO:0000256" key="1">
    <source>
        <dbReference type="SAM" id="SignalP"/>
    </source>
</evidence>
<gene>
    <name evidence="2" type="ORF">FKR84_06975</name>
</gene>
<dbReference type="Proteomes" id="UP000317169">
    <property type="component" value="Unassembled WGS sequence"/>
</dbReference>
<keyword evidence="3" id="KW-1185">Reference proteome</keyword>
<accession>A0A507ZPB2</accession>
<proteinExistence type="predicted"/>
<reference evidence="2 3" key="1">
    <citation type="submission" date="2019-06" db="EMBL/GenBank/DDBJ databases">
        <title>Flavibacter putida gen. nov., sp. nov., a novel marine bacterium of the family Flavobacteriaceae isolated from coastal seawater.</title>
        <authorList>
            <person name="Feng X."/>
        </authorList>
    </citation>
    <scope>NUCLEOTIDE SEQUENCE [LARGE SCALE GENOMIC DNA]</scope>
    <source>
        <strain evidence="2 3">PLHSN227</strain>
    </source>
</reference>
<name>A0A507ZPB2_9FLAO</name>
<organism evidence="2 3">
    <name type="scientific">Haloflavibacter putidus</name>
    <dbReference type="NCBI Taxonomy" id="2576776"/>
    <lineage>
        <taxon>Bacteria</taxon>
        <taxon>Pseudomonadati</taxon>
        <taxon>Bacteroidota</taxon>
        <taxon>Flavobacteriia</taxon>
        <taxon>Flavobacteriales</taxon>
        <taxon>Flavobacteriaceae</taxon>
        <taxon>Haloflavibacter</taxon>
    </lineage>
</organism>
<evidence type="ECO:0000313" key="2">
    <source>
        <dbReference type="EMBL" id="TQD39129.1"/>
    </source>
</evidence>
<dbReference type="PROSITE" id="PS51257">
    <property type="entry name" value="PROKAR_LIPOPROTEIN"/>
    <property type="match status" value="1"/>
</dbReference>
<feature type="chain" id="PRO_5021480859" evidence="1">
    <location>
        <begin position="22"/>
        <end position="193"/>
    </location>
</feature>
<dbReference type="OrthoDB" id="1143555at2"/>
<dbReference type="EMBL" id="VIAR01000005">
    <property type="protein sequence ID" value="TQD39129.1"/>
    <property type="molecule type" value="Genomic_DNA"/>
</dbReference>
<dbReference type="RefSeq" id="WP_141421578.1">
    <property type="nucleotide sequence ID" value="NZ_VIAR01000005.1"/>
</dbReference>
<protein>
    <submittedName>
        <fullName evidence="2">DUF4252 domain-containing protein</fullName>
    </submittedName>
</protein>
<comment type="caution">
    <text evidence="2">The sequence shown here is derived from an EMBL/GenBank/DDBJ whole genome shotgun (WGS) entry which is preliminary data.</text>
</comment>
<dbReference type="InterPro" id="IPR025348">
    <property type="entry name" value="DUF4252"/>
</dbReference>
<feature type="signal peptide" evidence="1">
    <location>
        <begin position="1"/>
        <end position="21"/>
    </location>
</feature>
<evidence type="ECO:0000313" key="3">
    <source>
        <dbReference type="Proteomes" id="UP000317169"/>
    </source>
</evidence>
<sequence>MRAIQTVILVFLAALSFSCSSEPTLQEYFVDNQDNAHFLAIDVPASMFLSAGPELSSESKKTLKSIKKANVLAYPLTEETQKNYPQEKAAITKILKNDRYKLLLRMGSANRQVKISYLGEEDKIDELVAFGLDDEKGFIIARILGDEMQPKAILKLMKSAGEGNLDINIESLGQLEKVFEKEKDSIKTKNDTL</sequence>